<dbReference type="PANTHER" id="PTHR30015:SF7">
    <property type="entry name" value="TYPE IV METHYL-DIRECTED RESTRICTION ENZYME ECOKMRR"/>
    <property type="match status" value="1"/>
</dbReference>
<proteinExistence type="predicted"/>
<dbReference type="InterPro" id="IPR011856">
    <property type="entry name" value="tRNA_endonuc-like_dom_sf"/>
</dbReference>
<protein>
    <submittedName>
        <fullName evidence="2">Restriction endonuclease Mrr</fullName>
    </submittedName>
</protein>
<accession>A0A4R6GMJ4</accession>
<keyword evidence="2" id="KW-0540">Nuclease</keyword>
<comment type="caution">
    <text evidence="2">The sequence shown here is derived from an EMBL/GenBank/DDBJ whole genome shotgun (WGS) entry which is preliminary data.</text>
</comment>
<dbReference type="GO" id="GO:0015666">
    <property type="term" value="F:restriction endodeoxyribonuclease activity"/>
    <property type="evidence" value="ECO:0007669"/>
    <property type="project" value="TreeGrafter"/>
</dbReference>
<dbReference type="OrthoDB" id="9803736at2"/>
<dbReference type="InterPro" id="IPR011335">
    <property type="entry name" value="Restrct_endonuc-II-like"/>
</dbReference>
<keyword evidence="3" id="KW-1185">Reference proteome</keyword>
<dbReference type="GO" id="GO:0009307">
    <property type="term" value="P:DNA restriction-modification system"/>
    <property type="evidence" value="ECO:0007669"/>
    <property type="project" value="InterPro"/>
</dbReference>
<organism evidence="2 3">
    <name type="scientific">Halomonas ventosae</name>
    <dbReference type="NCBI Taxonomy" id="229007"/>
    <lineage>
        <taxon>Bacteria</taxon>
        <taxon>Pseudomonadati</taxon>
        <taxon>Pseudomonadota</taxon>
        <taxon>Gammaproteobacteria</taxon>
        <taxon>Oceanospirillales</taxon>
        <taxon>Halomonadaceae</taxon>
        <taxon>Halomonas</taxon>
    </lineage>
</organism>
<dbReference type="Pfam" id="PF04471">
    <property type="entry name" value="Mrr_cat"/>
    <property type="match status" value="1"/>
</dbReference>
<dbReference type="InterPro" id="IPR052906">
    <property type="entry name" value="Type_IV_Methyl-Rstrct_Enzyme"/>
</dbReference>
<dbReference type="RefSeq" id="WP_133484439.1">
    <property type="nucleotide sequence ID" value="NZ_SNWH01000041.1"/>
</dbReference>
<sequence length="319" mass="35183">MQAFVLRVAPSEIDRLPEALEGDQIIIGWANADGLLDKQLDWAAFRELVRATYYRDDKTLHRAGAAAGHMWRFIREMEAGDFVVVPYGSEFYVAEVAGEAIYLKDKQSEDSAYRRPVKWLNSKQPIPRSYAKSALISRMKIQGTSASATDLLDEIRDCLDIATSGATPSFRSDLQSSLITQALKELQKGRIDSFGFENLINNLLQSLGAKEARVIPRSQDKGADVVATFLVAETFPLVVAVQAKHWQPEPPVDCHVIDQLVSGMEAETADLGMVITTGTFSDDAVRAANEYLESVGKKIELVDGEQFAKMIVEHGTGES</sequence>
<evidence type="ECO:0000313" key="3">
    <source>
        <dbReference type="Proteomes" id="UP000295150"/>
    </source>
</evidence>
<evidence type="ECO:0000259" key="1">
    <source>
        <dbReference type="Pfam" id="PF04471"/>
    </source>
</evidence>
<dbReference type="AlphaFoldDB" id="A0A4R6GMJ4"/>
<dbReference type="SUPFAM" id="SSF52980">
    <property type="entry name" value="Restriction endonuclease-like"/>
    <property type="match status" value="1"/>
</dbReference>
<name>A0A4R6GMJ4_9GAMM</name>
<dbReference type="InterPro" id="IPR007560">
    <property type="entry name" value="Restrct_endonuc_IV_Mrr"/>
</dbReference>
<reference evidence="2 3" key="1">
    <citation type="submission" date="2019-03" db="EMBL/GenBank/DDBJ databases">
        <title>Freshwater and sediment microbial communities from various areas in North America, analyzing microbe dynamics in response to fracking.</title>
        <authorList>
            <person name="Lamendella R."/>
        </authorList>
    </citation>
    <scope>NUCLEOTIDE SEQUENCE [LARGE SCALE GENOMIC DNA]</scope>
    <source>
        <strain evidence="2 3">1_TX</strain>
    </source>
</reference>
<dbReference type="GO" id="GO:0003677">
    <property type="term" value="F:DNA binding"/>
    <property type="evidence" value="ECO:0007669"/>
    <property type="project" value="InterPro"/>
</dbReference>
<evidence type="ECO:0000313" key="2">
    <source>
        <dbReference type="EMBL" id="TDN95760.1"/>
    </source>
</evidence>
<dbReference type="Gene3D" id="3.40.1350.10">
    <property type="match status" value="1"/>
</dbReference>
<gene>
    <name evidence="2" type="ORF">DFO68_1414</name>
</gene>
<keyword evidence="2" id="KW-0255">Endonuclease</keyword>
<dbReference type="PANTHER" id="PTHR30015">
    <property type="entry name" value="MRR RESTRICTION SYSTEM PROTEIN"/>
    <property type="match status" value="1"/>
</dbReference>
<dbReference type="Proteomes" id="UP000295150">
    <property type="component" value="Unassembled WGS sequence"/>
</dbReference>
<feature type="domain" description="Restriction endonuclease type IV Mrr" evidence="1">
    <location>
        <begin position="191"/>
        <end position="311"/>
    </location>
</feature>
<dbReference type="EMBL" id="SNWH01000041">
    <property type="protein sequence ID" value="TDN95760.1"/>
    <property type="molecule type" value="Genomic_DNA"/>
</dbReference>
<keyword evidence="2" id="KW-0378">Hydrolase</keyword>